<dbReference type="PANTHER" id="PTHR48014:SF21">
    <property type="entry name" value="SERINE_THREONINE-PROTEIN KINASE FRAY2"/>
    <property type="match status" value="1"/>
</dbReference>
<evidence type="ECO:0000256" key="3">
    <source>
        <dbReference type="SAM" id="MobiDB-lite"/>
    </source>
</evidence>
<name>A0AAV9IVK2_CYACA</name>
<dbReference type="Gene3D" id="1.10.510.10">
    <property type="entry name" value="Transferase(Phosphotransferase) domain 1"/>
    <property type="match status" value="1"/>
</dbReference>
<evidence type="ECO:0000313" key="6">
    <source>
        <dbReference type="Proteomes" id="UP001301350"/>
    </source>
</evidence>
<evidence type="ECO:0000313" key="5">
    <source>
        <dbReference type="EMBL" id="KAK4536287.1"/>
    </source>
</evidence>
<dbReference type="Gene3D" id="3.30.200.20">
    <property type="entry name" value="Phosphorylase Kinase, domain 1"/>
    <property type="match status" value="1"/>
</dbReference>
<keyword evidence="2" id="KW-0547">Nucleotide-binding</keyword>
<dbReference type="EMBL" id="JANCYW010000008">
    <property type="protein sequence ID" value="KAK4536287.1"/>
    <property type="molecule type" value="Genomic_DNA"/>
</dbReference>
<dbReference type="GO" id="GO:0043539">
    <property type="term" value="F:protein serine/threonine kinase activator activity"/>
    <property type="evidence" value="ECO:0007669"/>
    <property type="project" value="InterPro"/>
</dbReference>
<dbReference type="InterPro" id="IPR047173">
    <property type="entry name" value="STRAD_A/B-like"/>
</dbReference>
<dbReference type="SUPFAM" id="SSF56112">
    <property type="entry name" value="Protein kinase-like (PK-like)"/>
    <property type="match status" value="1"/>
</dbReference>
<dbReference type="AlphaFoldDB" id="A0AAV9IVK2"/>
<dbReference type="GO" id="GO:0004672">
    <property type="term" value="F:protein kinase activity"/>
    <property type="evidence" value="ECO:0007669"/>
    <property type="project" value="InterPro"/>
</dbReference>
<dbReference type="Proteomes" id="UP001301350">
    <property type="component" value="Unassembled WGS sequence"/>
</dbReference>
<feature type="compositionally biased region" description="Polar residues" evidence="3">
    <location>
        <begin position="25"/>
        <end position="40"/>
    </location>
</feature>
<evidence type="ECO:0000256" key="2">
    <source>
        <dbReference type="PROSITE-ProRule" id="PRU10141"/>
    </source>
</evidence>
<feature type="domain" description="Protein kinase" evidence="4">
    <location>
        <begin position="47"/>
        <end position="301"/>
    </location>
</feature>
<dbReference type="InterPro" id="IPR017441">
    <property type="entry name" value="Protein_kinase_ATP_BS"/>
</dbReference>
<dbReference type="InterPro" id="IPR000719">
    <property type="entry name" value="Prot_kinase_dom"/>
</dbReference>
<keyword evidence="2" id="KW-0067">ATP-binding</keyword>
<feature type="region of interest" description="Disordered" evidence="3">
    <location>
        <begin position="1"/>
        <end position="40"/>
    </location>
</feature>
<dbReference type="PANTHER" id="PTHR48014">
    <property type="entry name" value="SERINE/THREONINE-PROTEIN KINASE FRAY2"/>
    <property type="match status" value="1"/>
</dbReference>
<gene>
    <name evidence="5" type="ORF">CDCA_CDCA08G2312</name>
</gene>
<dbReference type="GO" id="GO:0005524">
    <property type="term" value="F:ATP binding"/>
    <property type="evidence" value="ECO:0007669"/>
    <property type="project" value="UniProtKB-UniRule"/>
</dbReference>
<dbReference type="Pfam" id="PF00069">
    <property type="entry name" value="Pkinase"/>
    <property type="match status" value="1"/>
</dbReference>
<reference evidence="5 6" key="1">
    <citation type="submission" date="2022-07" db="EMBL/GenBank/DDBJ databases">
        <title>Genome-wide signatures of adaptation to extreme environments.</title>
        <authorList>
            <person name="Cho C.H."/>
            <person name="Yoon H.S."/>
        </authorList>
    </citation>
    <scope>NUCLEOTIDE SEQUENCE [LARGE SCALE GENOMIC DNA]</scope>
    <source>
        <strain evidence="5 6">DBV 063 E5</strain>
    </source>
</reference>
<comment type="similarity">
    <text evidence="1">Belongs to the protein kinase superfamily. STE Ser/Thr protein kinase family. STE20 subfamily.</text>
</comment>
<dbReference type="PROSITE" id="PS50011">
    <property type="entry name" value="PROTEIN_KINASE_DOM"/>
    <property type="match status" value="1"/>
</dbReference>
<evidence type="ECO:0000259" key="4">
    <source>
        <dbReference type="PROSITE" id="PS50011"/>
    </source>
</evidence>
<dbReference type="PROSITE" id="PS00107">
    <property type="entry name" value="PROTEIN_KINASE_ATP"/>
    <property type="match status" value="1"/>
</dbReference>
<dbReference type="InterPro" id="IPR011009">
    <property type="entry name" value="Kinase-like_dom_sf"/>
</dbReference>
<accession>A0AAV9IVK2</accession>
<sequence>METSTATGAGRSAPAKNAPVEATGKSATRASVSSSFHSSYPTTPEGYEILDELGHGDNSAVYRAVCPPMDHESVAIKIVNLEGLPLSLDALVKEIRVMSLSSHDNVVPYSTSFVVGHHLWIVMPFISGTPMGRILRTLYPQGLGDESVIRYILHEALKGLNYFHRNKQIHRNLKADNIHLTTDGRVLLTDYTFLGLMLESGVSRRLRQTFVGTPCWMAPEVMEQVSGYDYKADVWSLGITALELAQGQAPYERYAPMKILQLTLQGPVADAGASRTVQQRLQGADRRVSYDASRRSGRPPTSCCDIRSSGRCDGSISASWTTCCVACRRPNGCKCRSASSTS</sequence>
<comment type="caution">
    <text evidence="5">The sequence shown here is derived from an EMBL/GenBank/DDBJ whole genome shotgun (WGS) entry which is preliminary data.</text>
</comment>
<feature type="binding site" evidence="2">
    <location>
        <position position="77"/>
    </location>
    <ligand>
        <name>ATP</name>
        <dbReference type="ChEBI" id="CHEBI:30616"/>
    </ligand>
</feature>
<proteinExistence type="inferred from homology"/>
<keyword evidence="6" id="KW-1185">Reference proteome</keyword>
<evidence type="ECO:0000256" key="1">
    <source>
        <dbReference type="ARBA" id="ARBA00008874"/>
    </source>
</evidence>
<protein>
    <recommendedName>
        <fullName evidence="4">Protein kinase domain-containing protein</fullName>
    </recommendedName>
</protein>
<organism evidence="5 6">
    <name type="scientific">Cyanidium caldarium</name>
    <name type="common">Red alga</name>
    <dbReference type="NCBI Taxonomy" id="2771"/>
    <lineage>
        <taxon>Eukaryota</taxon>
        <taxon>Rhodophyta</taxon>
        <taxon>Bangiophyceae</taxon>
        <taxon>Cyanidiales</taxon>
        <taxon>Cyanidiaceae</taxon>
        <taxon>Cyanidium</taxon>
    </lineage>
</organism>